<feature type="transmembrane region" description="Helical" evidence="2">
    <location>
        <begin position="127"/>
        <end position="150"/>
    </location>
</feature>
<reference evidence="3" key="1">
    <citation type="submission" date="2021-01" db="EMBL/GenBank/DDBJ databases">
        <title>Whole genome shotgun sequence of Virgisporangium aliadipatigenens NBRC 105644.</title>
        <authorList>
            <person name="Komaki H."/>
            <person name="Tamura T."/>
        </authorList>
    </citation>
    <scope>NUCLEOTIDE SEQUENCE</scope>
    <source>
        <strain evidence="3">NBRC 105644</strain>
    </source>
</reference>
<evidence type="ECO:0000256" key="2">
    <source>
        <dbReference type="SAM" id="Phobius"/>
    </source>
</evidence>
<feature type="compositionally biased region" description="Low complexity" evidence="1">
    <location>
        <begin position="74"/>
        <end position="92"/>
    </location>
</feature>
<sequence length="332" mass="33589">MSHPSSGQPYYGQPGQNQPQYGGYPGGPAPDPYGTNPSSGVPYSGGPAYPQSGGPSYPQSGPPGYPQESYTTEPPYSGQPYQGPYGPTQQQPVAPSYDQGYPQQPQAAYQVAQPYATPAPARSKNGLIALVASGGVLVLLIAAIASVALLRDDDEPVANGPGTAASAGASPEASPSKTGPAPEYPATISLPATVAGMTKVDDADLQKTADETATKIKNSTDADSAIAAYYAPDGDVQKIVGLVGATTRITDPESELDGAFSSALAVSGVRKVDAGPLGGVMKCGNTSSGGVALTVCGWADGGSLALGIFLNRSVTESGDLFVKIRAEILHRG</sequence>
<protein>
    <recommendedName>
        <fullName evidence="5">Flagellar basal body-associated protein FliL</fullName>
    </recommendedName>
</protein>
<accession>A0A8J4DSW6</accession>
<evidence type="ECO:0000256" key="1">
    <source>
        <dbReference type="SAM" id="MobiDB-lite"/>
    </source>
</evidence>
<keyword evidence="4" id="KW-1185">Reference proteome</keyword>
<keyword evidence="2" id="KW-0812">Transmembrane</keyword>
<dbReference type="EMBL" id="BOPF01000030">
    <property type="protein sequence ID" value="GIJ49675.1"/>
    <property type="molecule type" value="Genomic_DNA"/>
</dbReference>
<feature type="region of interest" description="Disordered" evidence="1">
    <location>
        <begin position="1"/>
        <end position="109"/>
    </location>
</feature>
<proteinExistence type="predicted"/>
<name>A0A8J4DSW6_9ACTN</name>
<dbReference type="Proteomes" id="UP000619260">
    <property type="component" value="Unassembled WGS sequence"/>
</dbReference>
<feature type="compositionally biased region" description="Low complexity" evidence="1">
    <location>
        <begin position="159"/>
        <end position="176"/>
    </location>
</feature>
<evidence type="ECO:0000313" key="4">
    <source>
        <dbReference type="Proteomes" id="UP000619260"/>
    </source>
</evidence>
<feature type="region of interest" description="Disordered" evidence="1">
    <location>
        <begin position="159"/>
        <end position="184"/>
    </location>
</feature>
<feature type="compositionally biased region" description="Low complexity" evidence="1">
    <location>
        <begin position="7"/>
        <end position="22"/>
    </location>
</feature>
<comment type="caution">
    <text evidence="3">The sequence shown here is derived from an EMBL/GenBank/DDBJ whole genome shotgun (WGS) entry which is preliminary data.</text>
</comment>
<gene>
    <name evidence="3" type="ORF">Val02_65610</name>
</gene>
<keyword evidence="2" id="KW-0472">Membrane</keyword>
<feature type="compositionally biased region" description="Low complexity" evidence="1">
    <location>
        <begin position="99"/>
        <end position="109"/>
    </location>
</feature>
<dbReference type="RefSeq" id="WP_203903150.1">
    <property type="nucleotide sequence ID" value="NZ_BOPF01000030.1"/>
</dbReference>
<feature type="compositionally biased region" description="Low complexity" evidence="1">
    <location>
        <begin position="49"/>
        <end position="59"/>
    </location>
</feature>
<evidence type="ECO:0008006" key="5">
    <source>
        <dbReference type="Google" id="ProtNLM"/>
    </source>
</evidence>
<keyword evidence="2" id="KW-1133">Transmembrane helix</keyword>
<dbReference type="AlphaFoldDB" id="A0A8J4DSW6"/>
<evidence type="ECO:0000313" key="3">
    <source>
        <dbReference type="EMBL" id="GIJ49675.1"/>
    </source>
</evidence>
<organism evidence="3 4">
    <name type="scientific">Virgisporangium aliadipatigenens</name>
    <dbReference type="NCBI Taxonomy" id="741659"/>
    <lineage>
        <taxon>Bacteria</taxon>
        <taxon>Bacillati</taxon>
        <taxon>Actinomycetota</taxon>
        <taxon>Actinomycetes</taxon>
        <taxon>Micromonosporales</taxon>
        <taxon>Micromonosporaceae</taxon>
        <taxon>Virgisporangium</taxon>
    </lineage>
</organism>